<dbReference type="FunFam" id="3.40.710.10:FF:000008">
    <property type="entry name" value="Glutaminase, isoform E"/>
    <property type="match status" value="1"/>
</dbReference>
<evidence type="ECO:0000256" key="6">
    <source>
        <dbReference type="ARBA" id="ARBA00049534"/>
    </source>
</evidence>
<comment type="similarity">
    <text evidence="1">Belongs to the glutaminase family.</text>
</comment>
<keyword evidence="11" id="KW-1185">Reference proteome</keyword>
<sequence>KYWIKNSLMIINIVLLDLLKVFFQGFFILFLFTFFKCRIFFCLRLHFMSPIVCLVTVADYSSLIVSEVIKLDQDAPSLNKNSMLLLSFFCFWFFFNLKKDNSLITYFMCILHYFLHISRNKPLRGPTCGVENMLFYAITEGREHVPVSQFIAALRKTGLHVSDPRLKESMDKLRQIMRESVGEVLIDRELFHRCVGGNISLLMQAFRKKFIIPEFAEFAEKINKIYKTVKNQDEGKVANYIPQLAKFSPELWGVSLCTVDGQRHSVGDTKQPFCLQSCVKPLQYAIAVHELGTENVHRYVGMEPSGVKFNMLSLDDDDKPHNPMVNAGAIVISSLIKVKHFMNFVKRIAGQEFVGFSNATFQSEKETGDRNFAIGYYMKEKKCFPPGVEMIDALDFYFQLCSMEVTCESGSVLAATLANGGICPITDERVLSAEAVRNTLTLMHSCGMYDFSGQMAFHVGLPAKSGVSGAILLVIPNVMGMMCWSPPLDRVGNSVRGIHFCQELVSLFNFHNYDDLRHFVKKQDPRKQTGDDNIGSMFQLMFAAHNGDLSALRRFSLFSMDMDQKDYDSRTALHVAAAEGTHSLFFGREDVVNVLKDYQQECRQRLEQQIDAEDPQKLSTVERQL</sequence>
<dbReference type="Gene3D" id="1.10.238.210">
    <property type="match status" value="1"/>
</dbReference>
<comment type="catalytic activity">
    <reaction evidence="6">
        <text>L-glutamine + H2O = L-glutamate + NH4(+)</text>
        <dbReference type="Rhea" id="RHEA:15889"/>
        <dbReference type="ChEBI" id="CHEBI:15377"/>
        <dbReference type="ChEBI" id="CHEBI:28938"/>
        <dbReference type="ChEBI" id="CHEBI:29985"/>
        <dbReference type="ChEBI" id="CHEBI:58359"/>
        <dbReference type="EC" id="3.5.1.2"/>
    </reaction>
</comment>
<dbReference type="SUPFAM" id="SSF56601">
    <property type="entry name" value="beta-lactamase/transpeptidase-like"/>
    <property type="match status" value="1"/>
</dbReference>
<dbReference type="GO" id="GO:0004359">
    <property type="term" value="F:glutaminase activity"/>
    <property type="evidence" value="ECO:0007669"/>
    <property type="project" value="UniProtKB-EC"/>
</dbReference>
<dbReference type="PANTHER" id="PTHR12544:SF33">
    <property type="entry name" value="GLUTAMINASE LIVER ISOFORM, MITOCHONDRIAL"/>
    <property type="match status" value="1"/>
</dbReference>
<keyword evidence="8" id="KW-0812">Transmembrane</keyword>
<dbReference type="InterPro" id="IPR041541">
    <property type="entry name" value="Glutaminase_EF-hand"/>
</dbReference>
<organism evidence="10 11">
    <name type="scientific">Gouania willdenowi</name>
    <name type="common">Blunt-snouted clingfish</name>
    <name type="synonym">Lepadogaster willdenowi</name>
    <dbReference type="NCBI Taxonomy" id="441366"/>
    <lineage>
        <taxon>Eukaryota</taxon>
        <taxon>Metazoa</taxon>
        <taxon>Chordata</taxon>
        <taxon>Craniata</taxon>
        <taxon>Vertebrata</taxon>
        <taxon>Euteleostomi</taxon>
        <taxon>Actinopterygii</taxon>
        <taxon>Neopterygii</taxon>
        <taxon>Teleostei</taxon>
        <taxon>Neoteleostei</taxon>
        <taxon>Acanthomorphata</taxon>
        <taxon>Ovalentaria</taxon>
        <taxon>Blenniimorphae</taxon>
        <taxon>Blenniiformes</taxon>
        <taxon>Gobiesocoidei</taxon>
        <taxon>Gobiesocidae</taxon>
        <taxon>Gobiesocinae</taxon>
        <taxon>Gouania</taxon>
    </lineage>
</organism>
<evidence type="ECO:0000313" key="10">
    <source>
        <dbReference type="Ensembl" id="ENSGWIP00000040773.1"/>
    </source>
</evidence>
<dbReference type="GO" id="GO:0006543">
    <property type="term" value="P:L-glutamine catabolic process"/>
    <property type="evidence" value="ECO:0007669"/>
    <property type="project" value="TreeGrafter"/>
</dbReference>
<dbReference type="Pfam" id="PF17959">
    <property type="entry name" value="EF-hand_14"/>
    <property type="match status" value="1"/>
</dbReference>
<keyword evidence="3" id="KW-0677">Repeat</keyword>
<feature type="transmembrane region" description="Helical" evidence="8">
    <location>
        <begin position="21"/>
        <end position="41"/>
    </location>
</feature>
<gene>
    <name evidence="10" type="primary">gls2b</name>
</gene>
<protein>
    <recommendedName>
        <fullName evidence="2">glutaminase</fullName>
        <ecNumber evidence="2">3.5.1.2</ecNumber>
    </recommendedName>
    <alternativeName>
        <fullName evidence="7">L-glutamine amidohydrolase</fullName>
    </alternativeName>
</protein>
<dbReference type="EC" id="3.5.1.2" evidence="2"/>
<keyword evidence="8" id="KW-0472">Membrane</keyword>
<keyword evidence="4" id="KW-0378">Hydrolase</keyword>
<dbReference type="Gene3D" id="3.40.710.10">
    <property type="entry name" value="DD-peptidase/beta-lactamase superfamily"/>
    <property type="match status" value="1"/>
</dbReference>
<evidence type="ECO:0000256" key="8">
    <source>
        <dbReference type="SAM" id="Phobius"/>
    </source>
</evidence>
<feature type="domain" description="Glutaminase EF-hand" evidence="9">
    <location>
        <begin position="131"/>
        <end position="213"/>
    </location>
</feature>
<dbReference type="PANTHER" id="PTHR12544">
    <property type="entry name" value="GLUTAMINASE"/>
    <property type="match status" value="1"/>
</dbReference>
<name>A0A8C5H5P6_GOUWI</name>
<dbReference type="Ensembl" id="ENSGWIT00000044288.1">
    <property type="protein sequence ID" value="ENSGWIP00000040773.1"/>
    <property type="gene ID" value="ENSGWIG00000019473.1"/>
</dbReference>
<dbReference type="SUPFAM" id="SSF48403">
    <property type="entry name" value="Ankyrin repeat"/>
    <property type="match status" value="1"/>
</dbReference>
<evidence type="ECO:0000256" key="1">
    <source>
        <dbReference type="ARBA" id="ARBA00011076"/>
    </source>
</evidence>
<reference evidence="10" key="1">
    <citation type="submission" date="2020-06" db="EMBL/GenBank/DDBJ databases">
        <authorList>
            <consortium name="Wellcome Sanger Institute Data Sharing"/>
        </authorList>
    </citation>
    <scope>NUCLEOTIDE SEQUENCE [LARGE SCALE GENOMIC DNA]</scope>
</reference>
<reference evidence="10" key="2">
    <citation type="submission" date="2025-08" db="UniProtKB">
        <authorList>
            <consortium name="Ensembl"/>
        </authorList>
    </citation>
    <scope>IDENTIFICATION</scope>
</reference>
<dbReference type="InterPro" id="IPR036770">
    <property type="entry name" value="Ankyrin_rpt-contain_sf"/>
</dbReference>
<accession>A0A8C5H5P6</accession>
<dbReference type="AlphaFoldDB" id="A0A8C5H5P6"/>
<dbReference type="Pfam" id="PF04960">
    <property type="entry name" value="Glutaminase"/>
    <property type="match status" value="1"/>
</dbReference>
<dbReference type="NCBIfam" id="TIGR03814">
    <property type="entry name" value="Gln_ase"/>
    <property type="match status" value="1"/>
</dbReference>
<dbReference type="InterPro" id="IPR015868">
    <property type="entry name" value="Glutaminase"/>
</dbReference>
<keyword evidence="8" id="KW-1133">Transmembrane helix</keyword>
<evidence type="ECO:0000256" key="2">
    <source>
        <dbReference type="ARBA" id="ARBA00012918"/>
    </source>
</evidence>
<dbReference type="InterPro" id="IPR012338">
    <property type="entry name" value="Beta-lactam/transpept-like"/>
</dbReference>
<reference evidence="10" key="3">
    <citation type="submission" date="2025-09" db="UniProtKB">
        <authorList>
            <consortium name="Ensembl"/>
        </authorList>
    </citation>
    <scope>IDENTIFICATION</scope>
</reference>
<evidence type="ECO:0000256" key="4">
    <source>
        <dbReference type="ARBA" id="ARBA00022801"/>
    </source>
</evidence>
<evidence type="ECO:0000256" key="3">
    <source>
        <dbReference type="ARBA" id="ARBA00022737"/>
    </source>
</evidence>
<keyword evidence="5" id="KW-0040">ANK repeat</keyword>
<dbReference type="GO" id="GO:0006537">
    <property type="term" value="P:glutamate biosynthetic process"/>
    <property type="evidence" value="ECO:0007669"/>
    <property type="project" value="TreeGrafter"/>
</dbReference>
<evidence type="ECO:0000259" key="9">
    <source>
        <dbReference type="Pfam" id="PF17959"/>
    </source>
</evidence>
<dbReference type="HAMAP" id="MF_00313">
    <property type="entry name" value="Glutaminase"/>
    <property type="match status" value="1"/>
</dbReference>
<evidence type="ECO:0000256" key="5">
    <source>
        <dbReference type="ARBA" id="ARBA00023043"/>
    </source>
</evidence>
<proteinExistence type="inferred from homology"/>
<dbReference type="Proteomes" id="UP000694680">
    <property type="component" value="Chromosome 5"/>
</dbReference>
<dbReference type="Gene3D" id="1.25.40.20">
    <property type="entry name" value="Ankyrin repeat-containing domain"/>
    <property type="match status" value="1"/>
</dbReference>
<evidence type="ECO:0000313" key="11">
    <source>
        <dbReference type="Proteomes" id="UP000694680"/>
    </source>
</evidence>
<evidence type="ECO:0000256" key="7">
    <source>
        <dbReference type="ARBA" id="ARBA00077251"/>
    </source>
</evidence>